<accession>A0A0K1LRY4</accession>
<sequence>MGRFVDLNQRLSEEDKAYLRSRGRGYLIPANERRFGTNENPREPEEHEQAGQNAISPFYQPEDREAAVYDKGGAPLPGTVLDYNTGRVADRENGKLVEFTGPGHTPGAFDLQSTRGVEYAEGGFVGYDVDENGNPVDDEIDEDIVAHVLAVSNVTALKKEIKERGGEYDSDAKRQDLENTLAILLQDLRDAGNEPFALPGPDGTSFDSTGAGSDGAYEDEDEEDDETE</sequence>
<evidence type="ECO:0000313" key="2">
    <source>
        <dbReference type="EMBL" id="AKU45312.1"/>
    </source>
</evidence>
<proteinExistence type="predicted"/>
<evidence type="ECO:0000256" key="1">
    <source>
        <dbReference type="SAM" id="MobiDB-lite"/>
    </source>
</evidence>
<dbReference type="Proteomes" id="UP000222075">
    <property type="component" value="Segment"/>
</dbReference>
<gene>
    <name evidence="2" type="ORF">MADRUGA_22</name>
</gene>
<feature type="compositionally biased region" description="Acidic residues" evidence="1">
    <location>
        <begin position="216"/>
        <end position="228"/>
    </location>
</feature>
<feature type="region of interest" description="Disordered" evidence="1">
    <location>
        <begin position="192"/>
        <end position="228"/>
    </location>
</feature>
<protein>
    <submittedName>
        <fullName evidence="2">Uncharacterized protein</fullName>
    </submittedName>
</protein>
<reference evidence="2 3" key="1">
    <citation type="journal article" date="2016" name="BMC Microbiol.">
        <title>Characterization of mycobacteria and mycobacteriophages isolated from compost at the Sao Paulo Zoo Park Foundation in Brazil and creation of the new mycobacteriophage Cluster U.</title>
        <authorList>
            <person name="Lima-Junior J.D."/>
            <person name="Viana-Niero C."/>
            <person name="Conde Oliveira D.V."/>
            <person name="Machado G.E."/>
            <person name="Rabello M.C."/>
            <person name="Martins-Junior J."/>
            <person name="Martins L.F."/>
            <person name="Digiampietri L.A."/>
            <person name="da Silva A.M."/>
            <person name="Setubal J.C."/>
            <person name="Russell D.A."/>
            <person name="Jacobs-Sera D."/>
            <person name="Pope W.H."/>
            <person name="Hatfull G.F."/>
            <person name="Leao S.C."/>
        </authorList>
    </citation>
    <scope>NUCLEOTIDE SEQUENCE [LARGE SCALE GENOMIC DNA]</scope>
</reference>
<dbReference type="EMBL" id="KR997933">
    <property type="protein sequence ID" value="AKU45312.1"/>
    <property type="molecule type" value="Genomic_DNA"/>
</dbReference>
<evidence type="ECO:0000313" key="3">
    <source>
        <dbReference type="Proteomes" id="UP000222075"/>
    </source>
</evidence>
<organism evidence="2 3">
    <name type="scientific">Mycobacterium phage Madruga</name>
    <dbReference type="NCBI Taxonomy" id="1675552"/>
    <lineage>
        <taxon>Viruses</taxon>
        <taxon>Duplodnaviria</taxon>
        <taxon>Heunggongvirae</taxon>
        <taxon>Uroviricota</taxon>
        <taxon>Caudoviricetes</taxon>
        <taxon>Patiencevirus</taxon>
        <taxon>Patiencevirus patience</taxon>
    </lineage>
</organism>
<feature type="compositionally biased region" description="Basic and acidic residues" evidence="1">
    <location>
        <begin position="31"/>
        <end position="49"/>
    </location>
</feature>
<name>A0A0K1LRY4_9CAUD</name>
<feature type="region of interest" description="Disordered" evidence="1">
    <location>
        <begin position="30"/>
        <end position="54"/>
    </location>
</feature>